<evidence type="ECO:0008006" key="6">
    <source>
        <dbReference type="Google" id="ProtNLM"/>
    </source>
</evidence>
<sequence>MMDEQLSSKDEETQRYQKHREIAKPEWKDGTVVYKTMTEKRWQEYLQNKGPLPPPPPPAQLRNGEKYKQLDLMVSEGEGKIYSGCVVFIHLMFEYLICVVACILTLKSLQSSEGRSVGKWHHVGNLLVDLGELEHCELAEQFTAMRDLYMKNGQGFALVYSITAQSTFNDLQDLREQILRVKDTDDVPMILVGNKCDLEDERVVGKEQGQNLARQWNNCAFLESSAKSKINVNEIFYDLVRQINRKTPVPGKARKKSSCQLL</sequence>
<dbReference type="GO" id="GO:0005525">
    <property type="term" value="F:GTP binding"/>
    <property type="evidence" value="ECO:0007669"/>
    <property type="project" value="UniProtKB-KW"/>
</dbReference>
<gene>
    <name evidence="4" type="ORF">MG293_002996</name>
</gene>
<dbReference type="SMART" id="SM00174">
    <property type="entry name" value="RHO"/>
    <property type="match status" value="1"/>
</dbReference>
<evidence type="ECO:0000313" key="4">
    <source>
        <dbReference type="EMBL" id="KAI4546441.1"/>
    </source>
</evidence>
<dbReference type="GO" id="GO:0007165">
    <property type="term" value="P:signal transduction"/>
    <property type="evidence" value="ECO:0007669"/>
    <property type="project" value="InterPro"/>
</dbReference>
<dbReference type="PANTHER" id="PTHR24070">
    <property type="entry name" value="RAS, DI-RAS, AND RHEB FAMILY MEMBERS OF SMALL GTPASE SUPERFAMILY"/>
    <property type="match status" value="1"/>
</dbReference>
<organism evidence="4 5">
    <name type="scientific">Ovis ammon polii</name>
    <dbReference type="NCBI Taxonomy" id="230172"/>
    <lineage>
        <taxon>Eukaryota</taxon>
        <taxon>Metazoa</taxon>
        <taxon>Chordata</taxon>
        <taxon>Craniata</taxon>
        <taxon>Vertebrata</taxon>
        <taxon>Euteleostomi</taxon>
        <taxon>Mammalia</taxon>
        <taxon>Eutheria</taxon>
        <taxon>Laurasiatheria</taxon>
        <taxon>Artiodactyla</taxon>
        <taxon>Ruminantia</taxon>
        <taxon>Pecora</taxon>
        <taxon>Bovidae</taxon>
        <taxon>Caprinae</taxon>
        <taxon>Ovis</taxon>
    </lineage>
</organism>
<keyword evidence="2" id="KW-0342">GTP-binding</keyword>
<keyword evidence="5" id="KW-1185">Reference proteome</keyword>
<evidence type="ECO:0000256" key="2">
    <source>
        <dbReference type="ARBA" id="ARBA00023134"/>
    </source>
</evidence>
<dbReference type="Gene3D" id="3.40.50.300">
    <property type="entry name" value="P-loop containing nucleotide triphosphate hydrolases"/>
    <property type="match status" value="1"/>
</dbReference>
<dbReference type="SMART" id="SM00173">
    <property type="entry name" value="RAS"/>
    <property type="match status" value="1"/>
</dbReference>
<proteinExistence type="predicted"/>
<dbReference type="SUPFAM" id="SSF52540">
    <property type="entry name" value="P-loop containing nucleoside triphosphate hydrolases"/>
    <property type="match status" value="1"/>
</dbReference>
<evidence type="ECO:0000313" key="5">
    <source>
        <dbReference type="Proteomes" id="UP001214576"/>
    </source>
</evidence>
<comment type="caution">
    <text evidence="4">The sequence shown here is derived from an EMBL/GenBank/DDBJ whole genome shotgun (WGS) entry which is preliminary data.</text>
</comment>
<feature type="region of interest" description="Disordered" evidence="3">
    <location>
        <begin position="1"/>
        <end position="21"/>
    </location>
</feature>
<dbReference type="PROSITE" id="PS51421">
    <property type="entry name" value="RAS"/>
    <property type="match status" value="1"/>
</dbReference>
<dbReference type="InterPro" id="IPR005225">
    <property type="entry name" value="Small_GTP-bd"/>
</dbReference>
<evidence type="ECO:0000256" key="1">
    <source>
        <dbReference type="ARBA" id="ARBA00022741"/>
    </source>
</evidence>
<dbReference type="InterPro" id="IPR020849">
    <property type="entry name" value="Small_GTPase_Ras-type"/>
</dbReference>
<dbReference type="Pfam" id="PF00071">
    <property type="entry name" value="Ras"/>
    <property type="match status" value="1"/>
</dbReference>
<dbReference type="InterPro" id="IPR001806">
    <property type="entry name" value="Small_GTPase"/>
</dbReference>
<dbReference type="GO" id="GO:0016020">
    <property type="term" value="C:membrane"/>
    <property type="evidence" value="ECO:0007669"/>
    <property type="project" value="InterPro"/>
</dbReference>
<dbReference type="FunFam" id="3.40.50.300:FF:001828">
    <property type="entry name" value="ras-related protein Rap-1b-like isoform X2"/>
    <property type="match status" value="1"/>
</dbReference>
<dbReference type="GO" id="GO:0003924">
    <property type="term" value="F:GTPase activity"/>
    <property type="evidence" value="ECO:0007669"/>
    <property type="project" value="InterPro"/>
</dbReference>
<accession>A0AAD4UI76</accession>
<dbReference type="NCBIfam" id="TIGR00231">
    <property type="entry name" value="small_GTP"/>
    <property type="match status" value="1"/>
</dbReference>
<dbReference type="PRINTS" id="PR00449">
    <property type="entry name" value="RASTRNSFRMNG"/>
</dbReference>
<dbReference type="InterPro" id="IPR027417">
    <property type="entry name" value="P-loop_NTPase"/>
</dbReference>
<reference evidence="4" key="1">
    <citation type="submission" date="2022-03" db="EMBL/GenBank/DDBJ databases">
        <title>Genomic analyses of argali, domestic sheep and their hybrids provide insights into chromosomal evolution, heterosis and genetic basis of agronomic traits.</title>
        <authorList>
            <person name="Li M."/>
        </authorList>
    </citation>
    <scope>NUCLEOTIDE SEQUENCE</scope>
    <source>
        <strain evidence="4">CAU-MHL-2022a</strain>
        <tissue evidence="4">Skin</tissue>
    </source>
</reference>
<dbReference type="EMBL" id="JAKZEL010000002">
    <property type="protein sequence ID" value="KAI4546441.1"/>
    <property type="molecule type" value="Genomic_DNA"/>
</dbReference>
<dbReference type="SMART" id="SM00175">
    <property type="entry name" value="RAB"/>
    <property type="match status" value="1"/>
</dbReference>
<name>A0AAD4UI76_OVIAM</name>
<evidence type="ECO:0000256" key="3">
    <source>
        <dbReference type="SAM" id="MobiDB-lite"/>
    </source>
</evidence>
<keyword evidence="1" id="KW-0547">Nucleotide-binding</keyword>
<protein>
    <recommendedName>
        <fullName evidence="6">Small monomeric GTPase</fullName>
    </recommendedName>
</protein>
<dbReference type="PROSITE" id="PS51419">
    <property type="entry name" value="RAB"/>
    <property type="match status" value="1"/>
</dbReference>
<dbReference type="Proteomes" id="UP001214576">
    <property type="component" value="Unassembled WGS sequence"/>
</dbReference>
<dbReference type="AlphaFoldDB" id="A0AAD4UI76"/>